<dbReference type="SUPFAM" id="SSF55961">
    <property type="entry name" value="Bet v1-like"/>
    <property type="match status" value="1"/>
</dbReference>
<evidence type="ECO:0000313" key="22">
    <source>
        <dbReference type="EMBL" id="CUU56667.1"/>
    </source>
</evidence>
<keyword evidence="12" id="KW-0472">Membrane</keyword>
<protein>
    <recommendedName>
        <fullName evidence="16">cholesterol 7-desaturase</fullName>
        <ecNumber evidence="16">1.14.19.21</ecNumber>
    </recommendedName>
    <alternativeName>
        <fullName evidence="17">Rieske-type oxygenase</fullName>
    </alternativeName>
</protein>
<dbReference type="Pfam" id="PF19298">
    <property type="entry name" value="KshA_C"/>
    <property type="match status" value="1"/>
</dbReference>
<dbReference type="PROSITE" id="PS51296">
    <property type="entry name" value="RIESKE"/>
    <property type="match status" value="1"/>
</dbReference>
<evidence type="ECO:0000256" key="5">
    <source>
        <dbReference type="ARBA" id="ARBA00022714"/>
    </source>
</evidence>
<comment type="catalytic activity">
    <reaction evidence="20">
        <text>cholesterol + NADPH + O2 + H(+) = 7-dehydrocholesterol + NADP(+) + 2 H2O</text>
        <dbReference type="Rhea" id="RHEA:45024"/>
        <dbReference type="ChEBI" id="CHEBI:15377"/>
        <dbReference type="ChEBI" id="CHEBI:15378"/>
        <dbReference type="ChEBI" id="CHEBI:15379"/>
        <dbReference type="ChEBI" id="CHEBI:16113"/>
        <dbReference type="ChEBI" id="CHEBI:17759"/>
        <dbReference type="ChEBI" id="CHEBI:57783"/>
        <dbReference type="ChEBI" id="CHEBI:58349"/>
        <dbReference type="EC" id="1.14.19.21"/>
    </reaction>
    <physiologicalReaction direction="left-to-right" evidence="20">
        <dbReference type="Rhea" id="RHEA:45025"/>
    </physiologicalReaction>
</comment>
<name>A0A0S4QLW5_9ACTN</name>
<comment type="pathway">
    <text evidence="14">Steroid hormone biosynthesis; dafachronic acid biosynthesis.</text>
</comment>
<keyword evidence="9" id="KW-0560">Oxidoreductase</keyword>
<dbReference type="Proteomes" id="UP000198802">
    <property type="component" value="Unassembled WGS sequence"/>
</dbReference>
<accession>A0A0S4QLW5</accession>
<keyword evidence="8" id="KW-1133">Transmembrane helix</keyword>
<dbReference type="InterPro" id="IPR045605">
    <property type="entry name" value="KshA-like_C"/>
</dbReference>
<dbReference type="RefSeq" id="WP_091277331.1">
    <property type="nucleotide sequence ID" value="NZ_FAOZ01000008.1"/>
</dbReference>
<dbReference type="GO" id="GO:0008203">
    <property type="term" value="P:cholesterol metabolic process"/>
    <property type="evidence" value="ECO:0007669"/>
    <property type="project" value="InterPro"/>
</dbReference>
<dbReference type="GO" id="GO:0051537">
    <property type="term" value="F:2 iron, 2 sulfur cluster binding"/>
    <property type="evidence" value="ECO:0007669"/>
    <property type="project" value="UniProtKB-KW"/>
</dbReference>
<dbReference type="GO" id="GO:0170056">
    <property type="term" value="F:cholesterol 7-desaturase [NAD(P)H] activity"/>
    <property type="evidence" value="ECO:0007669"/>
    <property type="project" value="UniProtKB-EC"/>
</dbReference>
<keyword evidence="6" id="KW-0479">Metal-binding</keyword>
<dbReference type="GO" id="GO:0046872">
    <property type="term" value="F:metal ion binding"/>
    <property type="evidence" value="ECO:0007669"/>
    <property type="project" value="UniProtKB-KW"/>
</dbReference>
<keyword evidence="7" id="KW-0442">Lipid degradation</keyword>
<keyword evidence="11" id="KW-0411">Iron-sulfur</keyword>
<evidence type="ECO:0000259" key="21">
    <source>
        <dbReference type="PROSITE" id="PS51296"/>
    </source>
</evidence>
<dbReference type="GO" id="GO:0016042">
    <property type="term" value="P:lipid catabolic process"/>
    <property type="evidence" value="ECO:0007669"/>
    <property type="project" value="UniProtKB-KW"/>
</dbReference>
<dbReference type="InterPro" id="IPR017941">
    <property type="entry name" value="Rieske_2Fe-2S"/>
</dbReference>
<keyword evidence="23" id="KW-1185">Reference proteome</keyword>
<gene>
    <name evidence="22" type="ORF">Ga0074812_108195</name>
</gene>
<dbReference type="Gene3D" id="2.102.10.10">
    <property type="entry name" value="Rieske [2Fe-2S] iron-sulphur domain"/>
    <property type="match status" value="1"/>
</dbReference>
<dbReference type="Gene3D" id="3.90.380.10">
    <property type="entry name" value="Naphthalene 1,2-dioxygenase Alpha Subunit, Chain A, domain 1"/>
    <property type="match status" value="1"/>
</dbReference>
<evidence type="ECO:0000256" key="10">
    <source>
        <dbReference type="ARBA" id="ARBA00023004"/>
    </source>
</evidence>
<evidence type="ECO:0000256" key="12">
    <source>
        <dbReference type="ARBA" id="ARBA00023136"/>
    </source>
</evidence>
<evidence type="ECO:0000256" key="19">
    <source>
        <dbReference type="ARBA" id="ARBA00047853"/>
    </source>
</evidence>
<dbReference type="PANTHER" id="PTHR21266">
    <property type="entry name" value="IRON-SULFUR DOMAIN CONTAINING PROTEIN"/>
    <property type="match status" value="1"/>
</dbReference>
<sequence length="331" mass="38471">MKVPFTWKPTGWFMVGWSAEFRTGQVRPLRYFGEELVAYRDESGEMHVLAAHCRHMGAHLGHGGKVNGDCIECPFHGWGWGPDGRNHYIPYQDKPNRAAQLRVYPVHEQYGCVFVWHQPRGEAPRWPMTDIFRIFSQFETDPDAYYPPYPALSRKMEREPVHPQIPGENAADSMHFQYVHHSTVTPVLRDWKADDHGWLFETGWPDRRSDDPDAMVLRIHSYLFGLGGAISAFAGVDNYRLIFATTPVEDGASDMFYSIWWPRIPGDTSDVPPPDVLERVEKEFLSTLDDDLGIWRYQEYIERPIMARQDAKPYMAYRRWATQFYEVPPGE</sequence>
<dbReference type="Pfam" id="PF00355">
    <property type="entry name" value="Rieske"/>
    <property type="match status" value="1"/>
</dbReference>
<dbReference type="CDD" id="cd03469">
    <property type="entry name" value="Rieske_RO_Alpha_N"/>
    <property type="match status" value="1"/>
</dbReference>
<evidence type="ECO:0000256" key="11">
    <source>
        <dbReference type="ARBA" id="ARBA00023014"/>
    </source>
</evidence>
<organism evidence="22 23">
    <name type="scientific">Parafrankia irregularis</name>
    <dbReference type="NCBI Taxonomy" id="795642"/>
    <lineage>
        <taxon>Bacteria</taxon>
        <taxon>Bacillati</taxon>
        <taxon>Actinomycetota</taxon>
        <taxon>Actinomycetes</taxon>
        <taxon>Frankiales</taxon>
        <taxon>Frankiaceae</taxon>
        <taxon>Parafrankia</taxon>
    </lineage>
</organism>
<evidence type="ECO:0000256" key="20">
    <source>
        <dbReference type="ARBA" id="ARBA00049548"/>
    </source>
</evidence>
<evidence type="ECO:0000256" key="8">
    <source>
        <dbReference type="ARBA" id="ARBA00022989"/>
    </source>
</evidence>
<evidence type="ECO:0000256" key="3">
    <source>
        <dbReference type="ARBA" id="ARBA00004972"/>
    </source>
</evidence>
<dbReference type="InterPro" id="IPR050584">
    <property type="entry name" value="Cholesterol_7-desaturase"/>
</dbReference>
<dbReference type="EMBL" id="FAOZ01000008">
    <property type="protein sequence ID" value="CUU56667.1"/>
    <property type="molecule type" value="Genomic_DNA"/>
</dbReference>
<evidence type="ECO:0000256" key="7">
    <source>
        <dbReference type="ARBA" id="ARBA00022963"/>
    </source>
</evidence>
<comment type="subcellular location">
    <subcellularLocation>
        <location evidence="2">Membrane</location>
    </subcellularLocation>
</comment>
<keyword evidence="13" id="KW-0753">Steroid metabolism</keyword>
<keyword evidence="10" id="KW-0408">Iron</keyword>
<evidence type="ECO:0000256" key="17">
    <source>
        <dbReference type="ARBA" id="ARBA00030944"/>
    </source>
</evidence>
<dbReference type="EC" id="1.14.19.21" evidence="16"/>
<comment type="catalytic activity">
    <reaction evidence="19">
        <text>cholesterol + NADH + O2 + H(+) = 7-dehydrocholesterol + NAD(+) + 2 H2O</text>
        <dbReference type="Rhea" id="RHEA:51644"/>
        <dbReference type="ChEBI" id="CHEBI:15377"/>
        <dbReference type="ChEBI" id="CHEBI:15378"/>
        <dbReference type="ChEBI" id="CHEBI:15379"/>
        <dbReference type="ChEBI" id="CHEBI:16113"/>
        <dbReference type="ChEBI" id="CHEBI:17759"/>
        <dbReference type="ChEBI" id="CHEBI:57540"/>
        <dbReference type="ChEBI" id="CHEBI:57945"/>
        <dbReference type="EC" id="1.14.19.21"/>
    </reaction>
    <physiologicalReaction direction="left-to-right" evidence="19">
        <dbReference type="Rhea" id="RHEA:51645"/>
    </physiologicalReaction>
</comment>
<evidence type="ECO:0000256" key="16">
    <source>
        <dbReference type="ARBA" id="ARBA00026095"/>
    </source>
</evidence>
<dbReference type="InterPro" id="IPR036922">
    <property type="entry name" value="Rieske_2Fe-2S_sf"/>
</dbReference>
<comment type="cofactor">
    <cofactor evidence="1">
        <name>Fe cation</name>
        <dbReference type="ChEBI" id="CHEBI:24875"/>
    </cofactor>
</comment>
<evidence type="ECO:0000256" key="13">
    <source>
        <dbReference type="ARBA" id="ARBA00023221"/>
    </source>
</evidence>
<dbReference type="PANTHER" id="PTHR21266:SF32">
    <property type="entry name" value="CHOLESTEROL 7-DESATURASE NVD"/>
    <property type="match status" value="1"/>
</dbReference>
<evidence type="ECO:0000256" key="4">
    <source>
        <dbReference type="ARBA" id="ARBA00022692"/>
    </source>
</evidence>
<feature type="domain" description="Rieske" evidence="21">
    <location>
        <begin position="12"/>
        <end position="115"/>
    </location>
</feature>
<dbReference type="SUPFAM" id="SSF50022">
    <property type="entry name" value="ISP domain"/>
    <property type="match status" value="1"/>
</dbReference>
<evidence type="ECO:0000256" key="2">
    <source>
        <dbReference type="ARBA" id="ARBA00004370"/>
    </source>
</evidence>
<reference evidence="23" key="1">
    <citation type="submission" date="2015-11" db="EMBL/GenBank/DDBJ databases">
        <authorList>
            <person name="Varghese N."/>
        </authorList>
    </citation>
    <scope>NUCLEOTIDE SEQUENCE [LARGE SCALE GENOMIC DNA]</scope>
    <source>
        <strain evidence="23">DSM 45899</strain>
    </source>
</reference>
<proteinExistence type="inferred from homology"/>
<keyword evidence="4" id="KW-0812">Transmembrane</keyword>
<evidence type="ECO:0000256" key="14">
    <source>
        <dbReference type="ARBA" id="ARBA00025712"/>
    </source>
</evidence>
<comment type="subunit">
    <text evidence="18">Homotrimer. The two-component system 3-ketosteroid-9-alpha-monooxygenase is composed of an oxygenase component KshA and a reductase component KshB.</text>
</comment>
<dbReference type="GO" id="GO:0005737">
    <property type="term" value="C:cytoplasm"/>
    <property type="evidence" value="ECO:0007669"/>
    <property type="project" value="TreeGrafter"/>
</dbReference>
<comment type="pathway">
    <text evidence="3">Hormone biosynthesis.</text>
</comment>
<dbReference type="GO" id="GO:0016020">
    <property type="term" value="C:membrane"/>
    <property type="evidence" value="ECO:0007669"/>
    <property type="project" value="UniProtKB-SubCell"/>
</dbReference>
<evidence type="ECO:0000256" key="15">
    <source>
        <dbReference type="ARBA" id="ARBA00025729"/>
    </source>
</evidence>
<dbReference type="GO" id="GO:0004497">
    <property type="term" value="F:monooxygenase activity"/>
    <property type="evidence" value="ECO:0007669"/>
    <property type="project" value="UniProtKB-ARBA"/>
</dbReference>
<keyword evidence="13" id="KW-0443">Lipid metabolism</keyword>
<evidence type="ECO:0000256" key="18">
    <source>
        <dbReference type="ARBA" id="ARBA00046982"/>
    </source>
</evidence>
<evidence type="ECO:0000313" key="23">
    <source>
        <dbReference type="Proteomes" id="UP000198802"/>
    </source>
</evidence>
<evidence type="ECO:0000256" key="6">
    <source>
        <dbReference type="ARBA" id="ARBA00022723"/>
    </source>
</evidence>
<keyword evidence="5" id="KW-0001">2Fe-2S</keyword>
<dbReference type="AlphaFoldDB" id="A0A0S4QLW5"/>
<comment type="similarity">
    <text evidence="15">Belongs to the cholesterol 7-desaturase family.</text>
</comment>
<evidence type="ECO:0000256" key="1">
    <source>
        <dbReference type="ARBA" id="ARBA00001962"/>
    </source>
</evidence>
<evidence type="ECO:0000256" key="9">
    <source>
        <dbReference type="ARBA" id="ARBA00023002"/>
    </source>
</evidence>